<dbReference type="Proteomes" id="UP000008634">
    <property type="component" value="Chromosome"/>
</dbReference>
<dbReference type="EMBL" id="CP002453">
    <property type="protein sequence ID" value="ADV50499.1"/>
    <property type="molecule type" value="Genomic_DNA"/>
</dbReference>
<accession>E6X5E4</accession>
<protein>
    <submittedName>
        <fullName evidence="1">Uncharacterized protein</fullName>
    </submittedName>
</protein>
<dbReference type="KEGG" id="cao:Celal_3228"/>
<dbReference type="eggNOG" id="ENOG5030KX1">
    <property type="taxonomic scope" value="Bacteria"/>
</dbReference>
<dbReference type="AlphaFoldDB" id="E6X5E4"/>
<dbReference type="RefSeq" id="WP_013551960.1">
    <property type="nucleotide sequence ID" value="NC_014934.1"/>
</dbReference>
<proteinExistence type="predicted"/>
<dbReference type="OrthoDB" id="1163141at2"/>
<sequence length="160" mass="19184">MFEFEHKIEFQDSDTIELFGQDHFGDKSTFGNFHQTRLKVVCDKLCMTGFPIKISDLQFDKHQVIKDKNEFDVWLKKNQPFECKCSDKNNTKEKIFHFKENKRILKVLKLNIEKVMYFKTLKLMQTEGFHTIINMEEMPAKFKSILKMYLLVEIISLKIF</sequence>
<organism evidence="1 2">
    <name type="scientific">Cellulophaga algicola (strain DSM 14237 / IC166 / ACAM 630)</name>
    <dbReference type="NCBI Taxonomy" id="688270"/>
    <lineage>
        <taxon>Bacteria</taxon>
        <taxon>Pseudomonadati</taxon>
        <taxon>Bacteroidota</taxon>
        <taxon>Flavobacteriia</taxon>
        <taxon>Flavobacteriales</taxon>
        <taxon>Flavobacteriaceae</taxon>
        <taxon>Cellulophaga</taxon>
    </lineage>
</organism>
<evidence type="ECO:0000313" key="1">
    <source>
        <dbReference type="EMBL" id="ADV50499.1"/>
    </source>
</evidence>
<gene>
    <name evidence="1" type="ordered locus">Celal_3228</name>
</gene>
<dbReference type="HOGENOM" id="CLU_1649085_0_0_10"/>
<reference evidence="1 2" key="1">
    <citation type="journal article" date="2010" name="Stand. Genomic Sci.">
        <title>Complete genome sequence of Cellulophaga algicola type strain (IC166).</title>
        <authorList>
            <person name="Abt B."/>
            <person name="Lu M."/>
            <person name="Misra M."/>
            <person name="Han C."/>
            <person name="Nolan M."/>
            <person name="Lucas S."/>
            <person name="Hammon N."/>
            <person name="Deshpande S."/>
            <person name="Cheng J.F."/>
            <person name="Tapia R."/>
            <person name="Goodwin L."/>
            <person name="Pitluck S."/>
            <person name="Liolios K."/>
            <person name="Pagani I."/>
            <person name="Ivanova N."/>
            <person name="Mavromatis K."/>
            <person name="Ovchinikova G."/>
            <person name="Pati A."/>
            <person name="Chen A."/>
            <person name="Palaniappan K."/>
            <person name="Land M."/>
            <person name="Hauser L."/>
            <person name="Chang Y.J."/>
            <person name="Jeffries C.D."/>
            <person name="Detter J.C."/>
            <person name="Brambilla E."/>
            <person name="Rohde M."/>
            <person name="Tindall B.J."/>
            <person name="Goker M."/>
            <person name="Woyke T."/>
            <person name="Bristow J."/>
            <person name="Eisen J.A."/>
            <person name="Markowitz V."/>
            <person name="Hugenholtz P."/>
            <person name="Kyrpides N.C."/>
            <person name="Klenk H.P."/>
            <person name="Lapidus A."/>
        </authorList>
    </citation>
    <scope>NUCLEOTIDE SEQUENCE [LARGE SCALE GENOMIC DNA]</scope>
    <source>
        <strain evidence="2">DSM 14237 / IC166 / ACAM 630</strain>
    </source>
</reference>
<name>E6X5E4_CELAD</name>
<keyword evidence="2" id="KW-1185">Reference proteome</keyword>
<evidence type="ECO:0000313" key="2">
    <source>
        <dbReference type="Proteomes" id="UP000008634"/>
    </source>
</evidence>